<comment type="caution">
    <text evidence="2">The sequence shown here is derived from an EMBL/GenBank/DDBJ whole genome shotgun (WGS) entry which is preliminary data.</text>
</comment>
<gene>
    <name evidence="2" type="ORF">BSL78_25154</name>
</gene>
<evidence type="ECO:0000313" key="2">
    <source>
        <dbReference type="EMBL" id="PIK38020.1"/>
    </source>
</evidence>
<evidence type="ECO:0000256" key="1">
    <source>
        <dbReference type="SAM" id="MobiDB-lite"/>
    </source>
</evidence>
<feature type="region of interest" description="Disordered" evidence="1">
    <location>
        <begin position="128"/>
        <end position="192"/>
    </location>
</feature>
<dbReference type="EMBL" id="MRZV01001416">
    <property type="protein sequence ID" value="PIK38020.1"/>
    <property type="molecule type" value="Genomic_DNA"/>
</dbReference>
<dbReference type="AlphaFoldDB" id="A0A2G8JQN2"/>
<feature type="compositionally biased region" description="Basic and acidic residues" evidence="1">
    <location>
        <begin position="128"/>
        <end position="137"/>
    </location>
</feature>
<feature type="compositionally biased region" description="Polar residues" evidence="1">
    <location>
        <begin position="182"/>
        <end position="192"/>
    </location>
</feature>
<sequence>MTASVNLTKLASDLARYHVCFPFETAPQSMHISRSSTMKPLVSVQFQSVHIHVICHGNKDAKMIFHNSRHVSAHGSDVPTQEEEDKLHRSMMYLQRSIMYLHRSTIYLQRSLIYLHRGPMYLHMQEDAPTQEHDVPTKENNGPTQKHDFPTQEHDVPTQKHDVHTTEPDVPTQEVHELTEETVITQTPAPTR</sequence>
<reference evidence="2 3" key="1">
    <citation type="journal article" date="2017" name="PLoS Biol.">
        <title>The sea cucumber genome provides insights into morphological evolution and visceral regeneration.</title>
        <authorList>
            <person name="Zhang X."/>
            <person name="Sun L."/>
            <person name="Yuan J."/>
            <person name="Sun Y."/>
            <person name="Gao Y."/>
            <person name="Zhang L."/>
            <person name="Li S."/>
            <person name="Dai H."/>
            <person name="Hamel J.F."/>
            <person name="Liu C."/>
            <person name="Yu Y."/>
            <person name="Liu S."/>
            <person name="Lin W."/>
            <person name="Guo K."/>
            <person name="Jin S."/>
            <person name="Xu P."/>
            <person name="Storey K.B."/>
            <person name="Huan P."/>
            <person name="Zhang T."/>
            <person name="Zhou Y."/>
            <person name="Zhang J."/>
            <person name="Lin C."/>
            <person name="Li X."/>
            <person name="Xing L."/>
            <person name="Huo D."/>
            <person name="Sun M."/>
            <person name="Wang L."/>
            <person name="Mercier A."/>
            <person name="Li F."/>
            <person name="Yang H."/>
            <person name="Xiang J."/>
        </authorList>
    </citation>
    <scope>NUCLEOTIDE SEQUENCE [LARGE SCALE GENOMIC DNA]</scope>
    <source>
        <strain evidence="2">Shaxun</strain>
        <tissue evidence="2">Muscle</tissue>
    </source>
</reference>
<proteinExistence type="predicted"/>
<name>A0A2G8JQN2_STIJA</name>
<protein>
    <submittedName>
        <fullName evidence="2">Uncharacterized protein</fullName>
    </submittedName>
</protein>
<accession>A0A2G8JQN2</accession>
<evidence type="ECO:0000313" key="3">
    <source>
        <dbReference type="Proteomes" id="UP000230750"/>
    </source>
</evidence>
<dbReference type="Proteomes" id="UP000230750">
    <property type="component" value="Unassembled WGS sequence"/>
</dbReference>
<keyword evidence="3" id="KW-1185">Reference proteome</keyword>
<feature type="compositionally biased region" description="Basic and acidic residues" evidence="1">
    <location>
        <begin position="145"/>
        <end position="167"/>
    </location>
</feature>
<organism evidence="2 3">
    <name type="scientific">Stichopus japonicus</name>
    <name type="common">Sea cucumber</name>
    <dbReference type="NCBI Taxonomy" id="307972"/>
    <lineage>
        <taxon>Eukaryota</taxon>
        <taxon>Metazoa</taxon>
        <taxon>Echinodermata</taxon>
        <taxon>Eleutherozoa</taxon>
        <taxon>Echinozoa</taxon>
        <taxon>Holothuroidea</taxon>
        <taxon>Aspidochirotacea</taxon>
        <taxon>Aspidochirotida</taxon>
        <taxon>Stichopodidae</taxon>
        <taxon>Apostichopus</taxon>
    </lineage>
</organism>